<sequence length="141" mass="15262">MIETGRISAIAGSTITVQQDAFSSFKNSEACFGCMNQECKEKQGYISVSNPLKLPLEIGSQVETEISPKMILGQAFFALIPPLAGFIAGFLLAGLIFPSIGDPGKAFGGVILMFAGAFGFYFYRKRHPVKVLPRVVRILPQ</sequence>
<dbReference type="AlphaFoldDB" id="F5Y951"/>
<protein>
    <submittedName>
        <fullName evidence="2">Positive regulator of sigma(E), RseC/MucC superfamily</fullName>
    </submittedName>
</protein>
<accession>F5Y951</accession>
<dbReference type="InParanoid" id="F5Y951"/>
<dbReference type="Pfam" id="PF04246">
    <property type="entry name" value="RseC_MucC"/>
    <property type="match status" value="1"/>
</dbReference>
<keyword evidence="1" id="KW-0812">Transmembrane</keyword>
<dbReference type="OrthoDB" id="361705at2"/>
<evidence type="ECO:0000313" key="2">
    <source>
        <dbReference type="EMBL" id="AEF81576.1"/>
    </source>
</evidence>
<dbReference type="STRING" id="545695.TREAZ_3269"/>
<dbReference type="EMBL" id="CP001841">
    <property type="protein sequence ID" value="AEF81576.1"/>
    <property type="molecule type" value="Genomic_DNA"/>
</dbReference>
<feature type="transmembrane region" description="Helical" evidence="1">
    <location>
        <begin position="106"/>
        <end position="123"/>
    </location>
</feature>
<organism evidence="2 3">
    <name type="scientific">Leadbettera azotonutricia (strain ATCC BAA-888 / DSM 13862 / ZAS-9)</name>
    <name type="common">Treponema azotonutricium</name>
    <dbReference type="NCBI Taxonomy" id="545695"/>
    <lineage>
        <taxon>Bacteria</taxon>
        <taxon>Pseudomonadati</taxon>
        <taxon>Spirochaetota</taxon>
        <taxon>Spirochaetia</taxon>
        <taxon>Spirochaetales</taxon>
        <taxon>Breznakiellaceae</taxon>
        <taxon>Leadbettera</taxon>
    </lineage>
</organism>
<name>F5Y951_LEAAZ</name>
<dbReference type="HOGENOM" id="CLU_1905849_0_0_12"/>
<keyword evidence="3" id="KW-1185">Reference proteome</keyword>
<reference evidence="3" key="1">
    <citation type="submission" date="2009-12" db="EMBL/GenBank/DDBJ databases">
        <title>Complete sequence of Treponema azotonutricium strain ZAS-9.</title>
        <authorList>
            <person name="Tetu S.G."/>
            <person name="Matson E."/>
            <person name="Ren Q."/>
            <person name="Seshadri R."/>
            <person name="Elbourne L."/>
            <person name="Hassan K.A."/>
            <person name="Durkin A."/>
            <person name="Radune D."/>
            <person name="Mohamoud Y."/>
            <person name="Shay R."/>
            <person name="Jin S."/>
            <person name="Zhang X."/>
            <person name="Lucey K."/>
            <person name="Ballor N.R."/>
            <person name="Ottesen E."/>
            <person name="Rosenthal R."/>
            <person name="Allen A."/>
            <person name="Leadbetter J.R."/>
            <person name="Paulsen I.T."/>
        </authorList>
    </citation>
    <scope>NUCLEOTIDE SEQUENCE [LARGE SCALE GENOMIC DNA]</scope>
    <source>
        <strain evidence="3">ATCC BAA-888 / DSM 13862 / ZAS-9</strain>
    </source>
</reference>
<evidence type="ECO:0000256" key="1">
    <source>
        <dbReference type="SAM" id="Phobius"/>
    </source>
</evidence>
<gene>
    <name evidence="2" type="ordered locus">TREAZ_3269</name>
</gene>
<reference evidence="2 3" key="2">
    <citation type="journal article" date="2011" name="ISME J.">
        <title>RNA-seq reveals cooperative metabolic interactions between two termite-gut spirochete species in co-culture.</title>
        <authorList>
            <person name="Rosenthal A.Z."/>
            <person name="Matson E.G."/>
            <person name="Eldar A."/>
            <person name="Leadbetter J.R."/>
        </authorList>
    </citation>
    <scope>NUCLEOTIDE SEQUENCE [LARGE SCALE GENOMIC DNA]</scope>
    <source>
        <strain evidence="3">ATCC BAA-888 / DSM 13862 / ZAS-9</strain>
    </source>
</reference>
<dbReference type="eggNOG" id="COG3086">
    <property type="taxonomic scope" value="Bacteria"/>
</dbReference>
<feature type="transmembrane region" description="Helical" evidence="1">
    <location>
        <begin position="76"/>
        <end position="100"/>
    </location>
</feature>
<evidence type="ECO:0000313" key="3">
    <source>
        <dbReference type="Proteomes" id="UP000009222"/>
    </source>
</evidence>
<dbReference type="Proteomes" id="UP000009222">
    <property type="component" value="Chromosome"/>
</dbReference>
<keyword evidence="1" id="KW-1133">Transmembrane helix</keyword>
<dbReference type="KEGG" id="taz:TREAZ_3269"/>
<keyword evidence="1" id="KW-0472">Membrane</keyword>
<proteinExistence type="predicted"/>